<accession>A0A3N0EJH0</accession>
<evidence type="ECO:0000313" key="2">
    <source>
        <dbReference type="Proteomes" id="UP000267469"/>
    </source>
</evidence>
<evidence type="ECO:0000313" key="1">
    <source>
        <dbReference type="EMBL" id="RNL88043.1"/>
    </source>
</evidence>
<proteinExistence type="predicted"/>
<organism evidence="1 2">
    <name type="scientific">Sinomicrobium pectinilyticum</name>
    <dbReference type="NCBI Taxonomy" id="1084421"/>
    <lineage>
        <taxon>Bacteria</taxon>
        <taxon>Pseudomonadati</taxon>
        <taxon>Bacteroidota</taxon>
        <taxon>Flavobacteriia</taxon>
        <taxon>Flavobacteriales</taxon>
        <taxon>Flavobacteriaceae</taxon>
        <taxon>Sinomicrobium</taxon>
    </lineage>
</organism>
<keyword evidence="2" id="KW-1185">Reference proteome</keyword>
<name>A0A3N0EJH0_SINP1</name>
<feature type="non-terminal residue" evidence="1">
    <location>
        <position position="1"/>
    </location>
</feature>
<protein>
    <submittedName>
        <fullName evidence="1">Uncharacterized protein</fullName>
    </submittedName>
</protein>
<dbReference type="Proteomes" id="UP000267469">
    <property type="component" value="Unassembled WGS sequence"/>
</dbReference>
<sequence>LRGKTKVEGISGGLGPAKLPVPLVEYFSTEERVPFVLSIIHVIYVFFIKKEQKILDPYLTS</sequence>
<comment type="caution">
    <text evidence="1">The sequence shown here is derived from an EMBL/GenBank/DDBJ whole genome shotgun (WGS) entry which is preliminary data.</text>
</comment>
<reference evidence="1 2" key="1">
    <citation type="submission" date="2018-10" db="EMBL/GenBank/DDBJ databases">
        <title>Sinomicrobium pectinilyticum sp. nov., a pectinase-producing bacterium isolated from alkaline and saline soil, and emended description of the genus Sinomicrobium.</title>
        <authorList>
            <person name="Cheng B."/>
            <person name="Li C."/>
            <person name="Lai Q."/>
            <person name="Du M."/>
            <person name="Shao Z."/>
            <person name="Xu P."/>
            <person name="Yang C."/>
        </authorList>
    </citation>
    <scope>NUCLEOTIDE SEQUENCE [LARGE SCALE GENOMIC DNA]</scope>
    <source>
        <strain evidence="1 2">5DNS001</strain>
    </source>
</reference>
<dbReference type="AlphaFoldDB" id="A0A3N0EJH0"/>
<gene>
    <name evidence="1" type="ORF">ED312_08975</name>
</gene>
<dbReference type="EMBL" id="RJTM01000064">
    <property type="protein sequence ID" value="RNL88043.1"/>
    <property type="molecule type" value="Genomic_DNA"/>
</dbReference>